<reference evidence="5" key="2">
    <citation type="submission" date="2021-09" db="EMBL/GenBank/DDBJ databases">
        <authorList>
            <person name="Gilroy R."/>
        </authorList>
    </citation>
    <scope>NUCLEOTIDE SEQUENCE</scope>
    <source>
        <strain evidence="5">USAMLcec4-12693</strain>
    </source>
</reference>
<dbReference type="Gene3D" id="2.40.100.10">
    <property type="entry name" value="Cyclophilin-like"/>
    <property type="match status" value="1"/>
</dbReference>
<keyword evidence="1" id="KW-0547">Nucleotide-binding</keyword>
<reference evidence="5" key="1">
    <citation type="journal article" date="2021" name="PeerJ">
        <title>Extensive microbial diversity within the chicken gut microbiome revealed by metagenomics and culture.</title>
        <authorList>
            <person name="Gilroy R."/>
            <person name="Ravi A."/>
            <person name="Getino M."/>
            <person name="Pursley I."/>
            <person name="Horton D.L."/>
            <person name="Alikhan N.F."/>
            <person name="Baker D."/>
            <person name="Gharbi K."/>
            <person name="Hall N."/>
            <person name="Watson M."/>
            <person name="Adriaenssens E.M."/>
            <person name="Foster-Nyarko E."/>
            <person name="Jarju S."/>
            <person name="Secka A."/>
            <person name="Antonio M."/>
            <person name="Oren A."/>
            <person name="Chaudhuri R.R."/>
            <person name="La Ragione R."/>
            <person name="Hildebrand F."/>
            <person name="Pallen M.J."/>
        </authorList>
    </citation>
    <scope>NUCLEOTIDE SEQUENCE</scope>
    <source>
        <strain evidence="5">USAMLcec4-12693</strain>
    </source>
</reference>
<dbReference type="Pfam" id="PF02682">
    <property type="entry name" value="CT_C_D"/>
    <property type="match status" value="1"/>
</dbReference>
<protein>
    <submittedName>
        <fullName evidence="5">Allophanate hydrolase subunit 1</fullName>
    </submittedName>
</protein>
<dbReference type="OrthoDB" id="9778567at2"/>
<evidence type="ECO:0000256" key="2">
    <source>
        <dbReference type="ARBA" id="ARBA00022801"/>
    </source>
</evidence>
<feature type="domain" description="Carboxyltransferase" evidence="4">
    <location>
        <begin position="3"/>
        <end position="208"/>
    </location>
</feature>
<dbReference type="SUPFAM" id="SSF160467">
    <property type="entry name" value="PH0987 N-terminal domain-like"/>
    <property type="match status" value="1"/>
</dbReference>
<gene>
    <name evidence="5" type="ORF">K8V39_07645</name>
</gene>
<dbReference type="GO" id="GO:0005524">
    <property type="term" value="F:ATP binding"/>
    <property type="evidence" value="ECO:0007669"/>
    <property type="project" value="UniProtKB-KW"/>
</dbReference>
<evidence type="ECO:0000313" key="6">
    <source>
        <dbReference type="Proteomes" id="UP000813420"/>
    </source>
</evidence>
<evidence type="ECO:0000256" key="3">
    <source>
        <dbReference type="ARBA" id="ARBA00022840"/>
    </source>
</evidence>
<keyword evidence="3" id="KW-0067">ATP-binding</keyword>
<dbReference type="SMART" id="SM00796">
    <property type="entry name" value="AHS1"/>
    <property type="match status" value="1"/>
</dbReference>
<name>A0A9D3AJ89_9FIRM</name>
<dbReference type="RefSeq" id="WP_070090068.1">
    <property type="nucleotide sequence ID" value="NZ_CABMJS010000025.1"/>
</dbReference>
<dbReference type="InterPro" id="IPR010016">
    <property type="entry name" value="PxpB"/>
</dbReference>
<dbReference type="InterPro" id="IPR003833">
    <property type="entry name" value="CT_C_D"/>
</dbReference>
<dbReference type="GO" id="GO:0016787">
    <property type="term" value="F:hydrolase activity"/>
    <property type="evidence" value="ECO:0007669"/>
    <property type="project" value="UniProtKB-KW"/>
</dbReference>
<accession>A0A9D3AJ89</accession>
<evidence type="ECO:0000313" key="5">
    <source>
        <dbReference type="EMBL" id="HJH50119.1"/>
    </source>
</evidence>
<evidence type="ECO:0000256" key="1">
    <source>
        <dbReference type="ARBA" id="ARBA00022741"/>
    </source>
</evidence>
<dbReference type="EMBL" id="DYXE01000067">
    <property type="protein sequence ID" value="HJH50119.1"/>
    <property type="molecule type" value="Genomic_DNA"/>
</dbReference>
<organism evidence="5 6">
    <name type="scientific">Merdimonas faecis</name>
    <dbReference type="NCBI Taxonomy" id="1653435"/>
    <lineage>
        <taxon>Bacteria</taxon>
        <taxon>Bacillati</taxon>
        <taxon>Bacillota</taxon>
        <taxon>Clostridia</taxon>
        <taxon>Lachnospirales</taxon>
        <taxon>Lachnospiraceae</taxon>
        <taxon>Merdimonas</taxon>
    </lineage>
</organism>
<sequence>MEGKILAVGDSAVSVQLGSEISLDVNQKVRKLFINLTEKPLDGVVEMVPTYAALMIHYRPDKILFRQMKEEIEERFRKLEDSQQTVQEGGRIVKEIPICYDRDLALDLEACAEFEHISVEEFIRIHSGHEYYCYMLGVAPGHPYMARFDEPFHFKRRESPRVRISGGSVVAQLNQSNLIPFDQPCGWNIVGATPLTICDYKKEDPFLVHAGDWIKYVPVDRKEYDRIKEEDQKGTYRVKTYEKRAV</sequence>
<dbReference type="Gene3D" id="3.30.1360.40">
    <property type="match status" value="1"/>
</dbReference>
<comment type="caution">
    <text evidence="5">The sequence shown here is derived from an EMBL/GenBank/DDBJ whole genome shotgun (WGS) entry which is preliminary data.</text>
</comment>
<dbReference type="SUPFAM" id="SSF50891">
    <property type="entry name" value="Cyclophilin-like"/>
    <property type="match status" value="1"/>
</dbReference>
<proteinExistence type="predicted"/>
<dbReference type="InterPro" id="IPR029000">
    <property type="entry name" value="Cyclophilin-like_dom_sf"/>
</dbReference>
<dbReference type="Proteomes" id="UP000813420">
    <property type="component" value="Unassembled WGS sequence"/>
</dbReference>
<evidence type="ECO:0000259" key="4">
    <source>
        <dbReference type="SMART" id="SM00796"/>
    </source>
</evidence>
<dbReference type="PANTHER" id="PTHR34698:SF2">
    <property type="entry name" value="5-OXOPROLINASE SUBUNIT B"/>
    <property type="match status" value="1"/>
</dbReference>
<dbReference type="PANTHER" id="PTHR34698">
    <property type="entry name" value="5-OXOPROLINASE SUBUNIT B"/>
    <property type="match status" value="1"/>
</dbReference>
<dbReference type="AlphaFoldDB" id="A0A9D3AJ89"/>
<keyword evidence="2 5" id="KW-0378">Hydrolase</keyword>